<sequence length="346" mass="39716">MTVPPVQPTHFRLRVSAGLSSDPKDLKPISVNDDANPTLIESDEFTGQIVVRIREFDKTFGYTQGQQEDGLKILPESQWFSRPGANKNLSSVQISCRFKREWAGDQIVFGNQFERPLKLPPLSFIALKFVQFIDPGLKADIYCDRPWAFSPLIATMNTVNVSGWHIDEATQKKVEDHGDAKDKKYLENELPPWPSPEGEHIVEDTSLLFSDETKKREEEEEVEAKRKEEEQEMPGENKEELVETKSGSALTEPTGNITTGERRSYFAREMNLRKHRYRPDQVYGFDFFNPYLDFANFSLKIPGFSVDITKYWDGQPLTYIIKSQDSSVVFMAFQFELIPIENVAIE</sequence>
<dbReference type="OrthoDB" id="2119945at2759"/>
<evidence type="ECO:0000313" key="3">
    <source>
        <dbReference type="EMBL" id="KAG0005438.1"/>
    </source>
</evidence>
<organism evidence="3 4">
    <name type="scientific">Modicella reniformis</name>
    <dbReference type="NCBI Taxonomy" id="1440133"/>
    <lineage>
        <taxon>Eukaryota</taxon>
        <taxon>Fungi</taxon>
        <taxon>Fungi incertae sedis</taxon>
        <taxon>Mucoromycota</taxon>
        <taxon>Mortierellomycotina</taxon>
        <taxon>Mortierellomycetes</taxon>
        <taxon>Mortierellales</taxon>
        <taxon>Mortierellaceae</taxon>
        <taxon>Modicella</taxon>
    </lineage>
</organism>
<evidence type="ECO:0000313" key="4">
    <source>
        <dbReference type="Proteomes" id="UP000749646"/>
    </source>
</evidence>
<dbReference type="EMBL" id="JAAAHW010000187">
    <property type="protein sequence ID" value="KAG0005438.1"/>
    <property type="molecule type" value="Genomic_DNA"/>
</dbReference>
<comment type="caution">
    <text evidence="3">The sequence shown here is derived from an EMBL/GenBank/DDBJ whole genome shotgun (WGS) entry which is preliminary data.</text>
</comment>
<accession>A0A9P6SUN5</accession>
<feature type="compositionally biased region" description="Polar residues" evidence="1">
    <location>
        <begin position="245"/>
        <end position="258"/>
    </location>
</feature>
<dbReference type="PANTHER" id="PTHR34826:SF2">
    <property type="entry name" value="UPF0590 PROTEIN C409.17C"/>
    <property type="match status" value="1"/>
</dbReference>
<proteinExistence type="predicted"/>
<feature type="domain" description="Domain of unknown function at the cortex 1" evidence="2">
    <location>
        <begin position="12"/>
        <end position="337"/>
    </location>
</feature>
<dbReference type="PANTHER" id="PTHR34826">
    <property type="entry name" value="UPF0590 PROTEIN C409.17C"/>
    <property type="match status" value="1"/>
</dbReference>
<feature type="compositionally biased region" description="Basic and acidic residues" evidence="1">
    <location>
        <begin position="211"/>
        <end position="243"/>
    </location>
</feature>
<keyword evidence="4" id="KW-1185">Reference proteome</keyword>
<dbReference type="AlphaFoldDB" id="A0A9P6SUN5"/>
<dbReference type="Proteomes" id="UP000749646">
    <property type="component" value="Unassembled WGS sequence"/>
</dbReference>
<evidence type="ECO:0000259" key="2">
    <source>
        <dbReference type="Pfam" id="PF08588"/>
    </source>
</evidence>
<reference evidence="3" key="1">
    <citation type="journal article" date="2020" name="Fungal Divers.">
        <title>Resolving the Mortierellaceae phylogeny through synthesis of multi-gene phylogenetics and phylogenomics.</title>
        <authorList>
            <person name="Vandepol N."/>
            <person name="Liber J."/>
            <person name="Desiro A."/>
            <person name="Na H."/>
            <person name="Kennedy M."/>
            <person name="Barry K."/>
            <person name="Grigoriev I.V."/>
            <person name="Miller A.N."/>
            <person name="O'Donnell K."/>
            <person name="Stajich J.E."/>
            <person name="Bonito G."/>
        </authorList>
    </citation>
    <scope>NUCLEOTIDE SEQUENCE</scope>
    <source>
        <strain evidence="3">MES-2147</strain>
    </source>
</reference>
<evidence type="ECO:0000256" key="1">
    <source>
        <dbReference type="SAM" id="MobiDB-lite"/>
    </source>
</evidence>
<dbReference type="Pfam" id="PF08588">
    <property type="entry name" value="Duc1"/>
    <property type="match status" value="1"/>
</dbReference>
<gene>
    <name evidence="3" type="ORF">BGZ65_011125</name>
</gene>
<feature type="region of interest" description="Disordered" evidence="1">
    <location>
        <begin position="210"/>
        <end position="258"/>
    </location>
</feature>
<dbReference type="InterPro" id="IPR013897">
    <property type="entry name" value="Duc1"/>
</dbReference>
<protein>
    <recommendedName>
        <fullName evidence="2">Domain of unknown function at the cortex 1 domain-containing protein</fullName>
    </recommendedName>
</protein>
<name>A0A9P6SUN5_9FUNG</name>